<dbReference type="InterPro" id="IPR013806">
    <property type="entry name" value="Kringle-like"/>
</dbReference>
<dbReference type="PROSITE" id="PS00021">
    <property type="entry name" value="KRINGLE_1"/>
    <property type="match status" value="3"/>
</dbReference>
<evidence type="ECO:0000259" key="4">
    <source>
        <dbReference type="PROSITE" id="PS50070"/>
    </source>
</evidence>
<dbReference type="InterPro" id="IPR000001">
    <property type="entry name" value="Kringle"/>
</dbReference>
<feature type="domain" description="Kringle" evidence="4">
    <location>
        <begin position="347"/>
        <end position="401"/>
    </location>
</feature>
<dbReference type="PRINTS" id="PR00018">
    <property type="entry name" value="KRINGLE"/>
</dbReference>
<evidence type="ECO:0000313" key="6">
    <source>
        <dbReference type="Proteomes" id="UP000677054"/>
    </source>
</evidence>
<feature type="non-terminal residue" evidence="5">
    <location>
        <position position="404"/>
    </location>
</feature>
<dbReference type="PANTHER" id="PTHR24261:SF7">
    <property type="entry name" value="KRINGLE DOMAIN-CONTAINING PROTEIN"/>
    <property type="match status" value="1"/>
</dbReference>
<dbReference type="Pfam" id="PF00051">
    <property type="entry name" value="Kringle"/>
    <property type="match status" value="4"/>
</dbReference>
<dbReference type="SUPFAM" id="SSF57440">
    <property type="entry name" value="Kringle-like"/>
    <property type="match status" value="5"/>
</dbReference>
<feature type="non-terminal residue" evidence="5">
    <location>
        <position position="1"/>
    </location>
</feature>
<evidence type="ECO:0000256" key="2">
    <source>
        <dbReference type="ARBA" id="ARBA00023157"/>
    </source>
</evidence>
<feature type="domain" description="Kringle" evidence="4">
    <location>
        <begin position="210"/>
        <end position="334"/>
    </location>
</feature>
<accession>A0A7R9AHC6</accession>
<feature type="domain" description="Kringle" evidence="4">
    <location>
        <begin position="14"/>
        <end position="95"/>
    </location>
</feature>
<keyword evidence="1 3" id="KW-0420">Kringle</keyword>
<dbReference type="SMART" id="SM00130">
    <property type="entry name" value="KR"/>
    <property type="match status" value="4"/>
</dbReference>
<comment type="caution">
    <text evidence="3">Lacks conserved residue(s) required for the propagation of feature annotation.</text>
</comment>
<feature type="disulfide bond" evidence="3">
    <location>
        <begin position="67"/>
        <end position="90"/>
    </location>
</feature>
<dbReference type="InterPro" id="IPR038178">
    <property type="entry name" value="Kringle_sf"/>
</dbReference>
<protein>
    <recommendedName>
        <fullName evidence="4">Kringle domain-containing protein</fullName>
    </recommendedName>
</protein>
<dbReference type="InterPro" id="IPR018056">
    <property type="entry name" value="Kringle_CS"/>
</dbReference>
<dbReference type="InterPro" id="IPR050759">
    <property type="entry name" value="Serine_protease_kringle"/>
</dbReference>
<evidence type="ECO:0000313" key="5">
    <source>
        <dbReference type="EMBL" id="CAD7254145.1"/>
    </source>
</evidence>
<gene>
    <name evidence="5" type="ORF">DSTB1V02_LOCUS13891</name>
</gene>
<keyword evidence="6" id="KW-1185">Reference proteome</keyword>
<dbReference type="PROSITE" id="PS50070">
    <property type="entry name" value="KRINGLE_2"/>
    <property type="match status" value="4"/>
</dbReference>
<dbReference type="PANTHER" id="PTHR24261">
    <property type="entry name" value="PLASMINOGEN-RELATED"/>
    <property type="match status" value="1"/>
</dbReference>
<reference evidence="5" key="1">
    <citation type="submission" date="2020-11" db="EMBL/GenBank/DDBJ databases">
        <authorList>
            <person name="Tran Van P."/>
        </authorList>
    </citation>
    <scope>NUCLEOTIDE SEQUENCE</scope>
</reference>
<dbReference type="EMBL" id="LR907533">
    <property type="protein sequence ID" value="CAD7254145.1"/>
    <property type="molecule type" value="Genomic_DNA"/>
</dbReference>
<organism evidence="5">
    <name type="scientific">Darwinula stevensoni</name>
    <dbReference type="NCBI Taxonomy" id="69355"/>
    <lineage>
        <taxon>Eukaryota</taxon>
        <taxon>Metazoa</taxon>
        <taxon>Ecdysozoa</taxon>
        <taxon>Arthropoda</taxon>
        <taxon>Crustacea</taxon>
        <taxon>Oligostraca</taxon>
        <taxon>Ostracoda</taxon>
        <taxon>Podocopa</taxon>
        <taxon>Podocopida</taxon>
        <taxon>Darwinulocopina</taxon>
        <taxon>Darwinuloidea</taxon>
        <taxon>Darwinulidae</taxon>
        <taxon>Darwinula</taxon>
    </lineage>
</organism>
<dbReference type="Gene3D" id="2.40.20.10">
    <property type="entry name" value="Plasminogen Kringle 4"/>
    <property type="match status" value="4"/>
</dbReference>
<dbReference type="OrthoDB" id="1915767at2759"/>
<sequence>EQQHTYPECLVTKKGRDYVGTVKNTESGEKCLPWNDLPYGIPDDFSPTETYQSHFPNRDAWSHNNFCRNPSGRERPWCFVSDAFLRWEYCDIPMCTRTEPQECKVTQQGGEYTGKKNVTHSGFPCLPWGNLQPIRDLKDPSVRFPDFDSLDEGFNFCRNPNGDAAPWCFYMEGVSLAWEYCDVRFCEGQGRSGKREGEKAVYPECRLSEKGKEYVGTKNETETGEPCLHWATEPYGTPWDFFSCIRNADCRRRGRNTWGRRTRPRRESRRKASEPYGTPWDFFNRGVEYALHFLNLDPTVNKSYCRNPGLYRERPWCFVSDPNIQWKYCDIPLCQDPNPPECKLTRQGGEYVGKRNATLSGFPCQHWLASTPNKHLAIKKQLSAFPDEVDGSHNFCRNPDGIFH</sequence>
<feature type="domain" description="Kringle" evidence="4">
    <location>
        <begin position="108"/>
        <end position="186"/>
    </location>
</feature>
<proteinExistence type="predicted"/>
<dbReference type="AlphaFoldDB" id="A0A7R9AHC6"/>
<dbReference type="Proteomes" id="UP000677054">
    <property type="component" value="Unassembled WGS sequence"/>
</dbReference>
<evidence type="ECO:0000256" key="3">
    <source>
        <dbReference type="PROSITE-ProRule" id="PRU00121"/>
    </source>
</evidence>
<keyword evidence="2 3" id="KW-1015">Disulfide bond</keyword>
<name>A0A7R9AHC6_9CRUS</name>
<evidence type="ECO:0000256" key="1">
    <source>
        <dbReference type="ARBA" id="ARBA00022572"/>
    </source>
</evidence>
<dbReference type="EMBL" id="CAJPEV010008016">
    <property type="protein sequence ID" value="CAG0905074.1"/>
    <property type="molecule type" value="Genomic_DNA"/>
</dbReference>